<dbReference type="AlphaFoldDB" id="A0A0G3GQ85"/>
<gene>
    <name evidence="2" type="ORF">VM99_02335</name>
</gene>
<protein>
    <submittedName>
        <fullName evidence="2">Uncharacterized protein</fullName>
    </submittedName>
</protein>
<evidence type="ECO:0000313" key="3">
    <source>
        <dbReference type="Proteomes" id="UP000035212"/>
    </source>
</evidence>
<dbReference type="PATRIC" id="fig|587753.11.peg.479"/>
<sequence>MNDKIDAAILKLKADASDVAFTGFVTNAHVEPPLMLAGEIWSHVNAEPSGKFADGHRIETSDIVQIHALGDSLWVTTRSGSIYGILSFTPLGWTYLSDFYQADYKLNPRNQTTTSFYMPSPTAGNARLAKRRPERTKTESVRLTGKALKRELLGPKPDPKYMSQMNAFVHETVEVLKRNGVKITSHE</sequence>
<reference evidence="2 3" key="1">
    <citation type="journal article" date="2015" name="Stand. Genomic Sci.">
        <title>Complete genome of Pseudomonas chlororaphis strain UFB2, a soil bacterium with antibacterial activity against bacterial canker pathogen of tomato.</title>
        <authorList>
            <person name="Deng P."/>
            <person name="Wang X."/>
            <person name="Baird S.M."/>
            <person name="Lu S.E."/>
        </authorList>
    </citation>
    <scope>NUCLEOTIDE SEQUENCE [LARGE SCALE GENOMIC DNA]</scope>
    <source>
        <strain evidence="2 3">UFB2</strain>
    </source>
</reference>
<organism evidence="2 3">
    <name type="scientific">Pseudomonas chlororaphis</name>
    <dbReference type="NCBI Taxonomy" id="587753"/>
    <lineage>
        <taxon>Bacteria</taxon>
        <taxon>Pseudomonadati</taxon>
        <taxon>Pseudomonadota</taxon>
        <taxon>Gammaproteobacteria</taxon>
        <taxon>Pseudomonadales</taxon>
        <taxon>Pseudomonadaceae</taxon>
        <taxon>Pseudomonas</taxon>
    </lineage>
</organism>
<evidence type="ECO:0000256" key="1">
    <source>
        <dbReference type="SAM" id="MobiDB-lite"/>
    </source>
</evidence>
<evidence type="ECO:0000313" key="2">
    <source>
        <dbReference type="EMBL" id="AKK01673.1"/>
    </source>
</evidence>
<dbReference type="Proteomes" id="UP000035212">
    <property type="component" value="Chromosome"/>
</dbReference>
<reference evidence="3" key="2">
    <citation type="submission" date="2015-03" db="EMBL/GenBank/DDBJ databases">
        <authorList>
            <person name="Deng P."/>
            <person name="Lu S."/>
        </authorList>
    </citation>
    <scope>NUCLEOTIDE SEQUENCE [LARGE SCALE GENOMIC DNA]</scope>
    <source>
        <strain evidence="3">UFB2</strain>
    </source>
</reference>
<dbReference type="EMBL" id="CP011020">
    <property type="protein sequence ID" value="AKK01673.1"/>
    <property type="molecule type" value="Genomic_DNA"/>
</dbReference>
<proteinExistence type="predicted"/>
<feature type="region of interest" description="Disordered" evidence="1">
    <location>
        <begin position="120"/>
        <end position="139"/>
    </location>
</feature>
<accession>A0A0G3GQ85</accession>
<name>A0A0G3GQ85_9PSED</name>